<dbReference type="AlphaFoldDB" id="A0A832RX07"/>
<name>A0A832RX07_9EURY</name>
<reference evidence="1" key="1">
    <citation type="journal article" date="2020" name="bioRxiv">
        <title>A rank-normalized archaeal taxonomy based on genome phylogeny resolves widespread incomplete and uneven classifications.</title>
        <authorList>
            <person name="Rinke C."/>
            <person name="Chuvochina M."/>
            <person name="Mussig A.J."/>
            <person name="Chaumeil P.-A."/>
            <person name="Waite D.W."/>
            <person name="Whitman W.B."/>
            <person name="Parks D.H."/>
            <person name="Hugenholtz P."/>
        </authorList>
    </citation>
    <scope>NUCLEOTIDE SEQUENCE</scope>
    <source>
        <strain evidence="1">UBA12518</strain>
    </source>
</reference>
<dbReference type="Pfam" id="PF03966">
    <property type="entry name" value="Trm112p"/>
    <property type="match status" value="1"/>
</dbReference>
<proteinExistence type="predicted"/>
<dbReference type="RefSeq" id="WP_042684935.1">
    <property type="nucleotide sequence ID" value="NZ_DUIH01000002.1"/>
</dbReference>
<dbReference type="Gene3D" id="2.20.25.10">
    <property type="match status" value="1"/>
</dbReference>
<comment type="caution">
    <text evidence="1">The sequence shown here is derived from an EMBL/GenBank/DDBJ whole genome shotgun (WGS) entry which is preliminary data.</text>
</comment>
<dbReference type="NCBIfam" id="NF038101">
    <property type="entry name" value="Trm112_arch"/>
    <property type="match status" value="1"/>
</dbReference>
<gene>
    <name evidence="1" type="ORF">HA299_00620</name>
</gene>
<accession>A0A832RX07</accession>
<organism evidence="1 2">
    <name type="scientific">Methermicoccus shengliensis</name>
    <dbReference type="NCBI Taxonomy" id="660064"/>
    <lineage>
        <taxon>Archaea</taxon>
        <taxon>Methanobacteriati</taxon>
        <taxon>Methanobacteriota</taxon>
        <taxon>Stenosarchaea group</taxon>
        <taxon>Methanomicrobia</taxon>
        <taxon>Methanosarcinales</taxon>
        <taxon>Methermicoccaceae</taxon>
        <taxon>Methermicoccus</taxon>
    </lineage>
</organism>
<evidence type="ECO:0000313" key="1">
    <source>
        <dbReference type="EMBL" id="HIH69119.1"/>
    </source>
</evidence>
<sequence>MKRWLMDVLACPLCKCELVLDVVREEGEEILEGTLTCRQCGEVYPIEEGIPNMLPPELRKG</sequence>
<evidence type="ECO:0000313" key="2">
    <source>
        <dbReference type="Proteomes" id="UP000600363"/>
    </source>
</evidence>
<protein>
    <submittedName>
        <fullName evidence="1">Trm112 family protein</fullName>
    </submittedName>
</protein>
<dbReference type="SUPFAM" id="SSF158997">
    <property type="entry name" value="Trm112p-like"/>
    <property type="match status" value="1"/>
</dbReference>
<dbReference type="Proteomes" id="UP000600363">
    <property type="component" value="Unassembled WGS sequence"/>
</dbReference>
<dbReference type="EMBL" id="DUIH01000002">
    <property type="protein sequence ID" value="HIH69119.1"/>
    <property type="molecule type" value="Genomic_DNA"/>
</dbReference>
<dbReference type="InterPro" id="IPR005651">
    <property type="entry name" value="Trm112-like"/>
</dbReference>